<accession>A0AAD6XA07</accession>
<dbReference type="InterPro" id="IPR027417">
    <property type="entry name" value="P-loop_NTPase"/>
</dbReference>
<sequence>MLMHQPIHVSPDRSVLDTKPFQTPRGMIVVLNSFPGAGKHTVLKQAQALLPGTRLLDNHLLIDPVTALIPTRNDAHHELRRQIRAPVFRHTRRMAQEGNVILMTACLTKDNEQDAAVLQEHLELVRNTDVPLLWLNADCDIAELEQRVCSPERCNGSKTKLTDVALLRKLVRENHLIDPRETLDEGTIRLFVETMDMNASAEVSVDRLMDIIGLSGGVNALPG</sequence>
<dbReference type="Proteomes" id="UP001218188">
    <property type="component" value="Unassembled WGS sequence"/>
</dbReference>
<reference evidence="1" key="1">
    <citation type="submission" date="2023-03" db="EMBL/GenBank/DDBJ databases">
        <title>Massive genome expansion in bonnet fungi (Mycena s.s.) driven by repeated elements and novel gene families across ecological guilds.</title>
        <authorList>
            <consortium name="Lawrence Berkeley National Laboratory"/>
            <person name="Harder C.B."/>
            <person name="Miyauchi S."/>
            <person name="Viragh M."/>
            <person name="Kuo A."/>
            <person name="Thoen E."/>
            <person name="Andreopoulos B."/>
            <person name="Lu D."/>
            <person name="Skrede I."/>
            <person name="Drula E."/>
            <person name="Henrissat B."/>
            <person name="Morin E."/>
            <person name="Kohler A."/>
            <person name="Barry K."/>
            <person name="LaButti K."/>
            <person name="Morin E."/>
            <person name="Salamov A."/>
            <person name="Lipzen A."/>
            <person name="Mereny Z."/>
            <person name="Hegedus B."/>
            <person name="Baldrian P."/>
            <person name="Stursova M."/>
            <person name="Weitz H."/>
            <person name="Taylor A."/>
            <person name="Grigoriev I.V."/>
            <person name="Nagy L.G."/>
            <person name="Martin F."/>
            <person name="Kauserud H."/>
        </authorList>
    </citation>
    <scope>NUCLEOTIDE SEQUENCE</scope>
    <source>
        <strain evidence="1">CBHHK200</strain>
    </source>
</reference>
<evidence type="ECO:0000313" key="2">
    <source>
        <dbReference type="Proteomes" id="UP001218188"/>
    </source>
</evidence>
<name>A0AAD6XA07_9AGAR</name>
<protein>
    <recommendedName>
        <fullName evidence="3">Chloramphenicol phosphotransferase</fullName>
    </recommendedName>
</protein>
<dbReference type="SUPFAM" id="SSF52540">
    <property type="entry name" value="P-loop containing nucleoside triphosphate hydrolases"/>
    <property type="match status" value="1"/>
</dbReference>
<keyword evidence="2" id="KW-1185">Reference proteome</keyword>
<dbReference type="EMBL" id="JARJCM010000006">
    <property type="protein sequence ID" value="KAJ7044678.1"/>
    <property type="molecule type" value="Genomic_DNA"/>
</dbReference>
<dbReference type="AlphaFoldDB" id="A0AAD6XA07"/>
<organism evidence="1 2">
    <name type="scientific">Mycena alexandri</name>
    <dbReference type="NCBI Taxonomy" id="1745969"/>
    <lineage>
        <taxon>Eukaryota</taxon>
        <taxon>Fungi</taxon>
        <taxon>Dikarya</taxon>
        <taxon>Basidiomycota</taxon>
        <taxon>Agaricomycotina</taxon>
        <taxon>Agaricomycetes</taxon>
        <taxon>Agaricomycetidae</taxon>
        <taxon>Agaricales</taxon>
        <taxon>Marasmiineae</taxon>
        <taxon>Mycenaceae</taxon>
        <taxon>Mycena</taxon>
    </lineage>
</organism>
<evidence type="ECO:0008006" key="3">
    <source>
        <dbReference type="Google" id="ProtNLM"/>
    </source>
</evidence>
<comment type="caution">
    <text evidence="1">The sequence shown here is derived from an EMBL/GenBank/DDBJ whole genome shotgun (WGS) entry which is preliminary data.</text>
</comment>
<evidence type="ECO:0000313" key="1">
    <source>
        <dbReference type="EMBL" id="KAJ7044678.1"/>
    </source>
</evidence>
<gene>
    <name evidence="1" type="ORF">C8F04DRAFT_1069173</name>
</gene>
<proteinExistence type="predicted"/>
<dbReference type="Gene3D" id="3.40.50.300">
    <property type="entry name" value="P-loop containing nucleotide triphosphate hydrolases"/>
    <property type="match status" value="1"/>
</dbReference>